<dbReference type="EMBL" id="BOMF01000055">
    <property type="protein sequence ID" value="GID45517.1"/>
    <property type="molecule type" value="Genomic_DNA"/>
</dbReference>
<reference evidence="1" key="1">
    <citation type="submission" date="2021-01" db="EMBL/GenBank/DDBJ databases">
        <title>Whole genome shotgun sequence of Actinoplanes capillaceus NBRC 16408.</title>
        <authorList>
            <person name="Komaki H."/>
            <person name="Tamura T."/>
        </authorList>
    </citation>
    <scope>NUCLEOTIDE SEQUENCE [LARGE SCALE GENOMIC DNA]</scope>
    <source>
        <strain evidence="1">NBRC 16408</strain>
    </source>
</reference>
<name>A0ABQ3WH02_9ACTN</name>
<evidence type="ECO:0008006" key="2">
    <source>
        <dbReference type="Google" id="ProtNLM"/>
    </source>
</evidence>
<accession>A0ABQ3WH02</accession>
<protein>
    <recommendedName>
        <fullName evidence="2">Sigma-70, region 4</fullName>
    </recommendedName>
</protein>
<sequence>MSRADDNRSCHAVRQLHAPAGHIAAHLAELTAARTPSEALAAVARLEVAAREAREWLAVDLVLDEGWSYADVARPLGITRQAASKAYADAVNARMRRMVFGRGEALVIVNGVHAGSL</sequence>
<evidence type="ECO:0000313" key="1">
    <source>
        <dbReference type="EMBL" id="GID45517.1"/>
    </source>
</evidence>
<dbReference type="RefSeq" id="WP_204296012.1">
    <property type="nucleotide sequence ID" value="NZ_BAAAGQ010000041.1"/>
</dbReference>
<comment type="caution">
    <text evidence="1">The sequence shown here is derived from an EMBL/GenBank/DDBJ whole genome shotgun (WGS) entry which is preliminary data.</text>
</comment>
<organism evidence="1">
    <name type="scientific">Actinoplanes campanulatus</name>
    <dbReference type="NCBI Taxonomy" id="113559"/>
    <lineage>
        <taxon>Bacteria</taxon>
        <taxon>Bacillati</taxon>
        <taxon>Actinomycetota</taxon>
        <taxon>Actinomycetes</taxon>
        <taxon>Micromonosporales</taxon>
        <taxon>Micromonosporaceae</taxon>
        <taxon>Actinoplanes</taxon>
    </lineage>
</organism>
<proteinExistence type="predicted"/>
<gene>
    <name evidence="1" type="ORF">Aca07nite_27920</name>
</gene>